<proteinExistence type="inferred from homology"/>
<protein>
    <recommendedName>
        <fullName evidence="12">Dynein light chain</fullName>
    </recommendedName>
</protein>
<dbReference type="Pfam" id="PF01221">
    <property type="entry name" value="Dynein_light"/>
    <property type="match status" value="1"/>
</dbReference>
<comment type="caution">
    <text evidence="13">The sequence shown here is derived from an EMBL/GenBank/DDBJ whole genome shotgun (WGS) entry which is preliminary data.</text>
</comment>
<comment type="similarity">
    <text evidence="2 12">Belongs to the dynein light chain family.</text>
</comment>
<keyword evidence="9 12" id="KW-0206">Cytoskeleton</keyword>
<dbReference type="InterPro" id="IPR037177">
    <property type="entry name" value="DLC_sf"/>
</dbReference>
<keyword evidence="6 12" id="KW-0243">Dynein</keyword>
<dbReference type="SMART" id="SM01375">
    <property type="entry name" value="Dynein_light"/>
    <property type="match status" value="1"/>
</dbReference>
<evidence type="ECO:0000256" key="4">
    <source>
        <dbReference type="ARBA" id="ARBA00022490"/>
    </source>
</evidence>
<dbReference type="CDD" id="cd21453">
    <property type="entry name" value="DLC-like_DNAL4"/>
    <property type="match status" value="1"/>
</dbReference>
<dbReference type="FunFam" id="3.30.740.10:FF:000002">
    <property type="entry name" value="Dynein light chain"/>
    <property type="match status" value="1"/>
</dbReference>
<comment type="function">
    <text evidence="11">Force generating protein of respiratory cilia. Produces force towards the minus ends of microtubules. Dynein has ATPase activity.</text>
</comment>
<comment type="subunit">
    <text evidence="3">Consists of at least two heavy chains and a number of intermediate and light chains.</text>
</comment>
<keyword evidence="14" id="KW-1185">Reference proteome</keyword>
<dbReference type="InterPro" id="IPR001372">
    <property type="entry name" value="Dynein_light_chain_typ-1/2"/>
</dbReference>
<evidence type="ECO:0000256" key="9">
    <source>
        <dbReference type="ARBA" id="ARBA00023212"/>
    </source>
</evidence>
<evidence type="ECO:0000256" key="8">
    <source>
        <dbReference type="ARBA" id="ARBA00023175"/>
    </source>
</evidence>
<dbReference type="EMBL" id="JAUDFV010000141">
    <property type="protein sequence ID" value="KAL2722582.1"/>
    <property type="molecule type" value="Genomic_DNA"/>
</dbReference>
<evidence type="ECO:0000256" key="1">
    <source>
        <dbReference type="ARBA" id="ARBA00004430"/>
    </source>
</evidence>
<gene>
    <name evidence="13" type="ORF">V1478_009445</name>
</gene>
<dbReference type="Proteomes" id="UP001607302">
    <property type="component" value="Unassembled WGS sequence"/>
</dbReference>
<reference evidence="13 14" key="1">
    <citation type="journal article" date="2024" name="Ann. Entomol. Soc. Am.">
        <title>Genomic analyses of the southern and eastern yellowjacket wasps (Hymenoptera: Vespidae) reveal evolutionary signatures of social life.</title>
        <authorList>
            <person name="Catto M.A."/>
            <person name="Caine P.B."/>
            <person name="Orr S.E."/>
            <person name="Hunt B.G."/>
            <person name="Goodisman M.A.D."/>
        </authorList>
    </citation>
    <scope>NUCLEOTIDE SEQUENCE [LARGE SCALE GENOMIC DNA]</scope>
    <source>
        <strain evidence="13">233</strain>
        <tissue evidence="13">Head and thorax</tissue>
    </source>
</reference>
<dbReference type="GO" id="GO:0005874">
    <property type="term" value="C:microtubule"/>
    <property type="evidence" value="ECO:0007669"/>
    <property type="project" value="UniProtKB-KW"/>
</dbReference>
<name>A0ABD2APP9_VESSQ</name>
<keyword evidence="5 12" id="KW-0493">Microtubule</keyword>
<dbReference type="SUPFAM" id="SSF54648">
    <property type="entry name" value="DLC"/>
    <property type="match status" value="1"/>
</dbReference>
<evidence type="ECO:0000256" key="5">
    <source>
        <dbReference type="ARBA" id="ARBA00022701"/>
    </source>
</evidence>
<dbReference type="GO" id="GO:0030286">
    <property type="term" value="C:dynein complex"/>
    <property type="evidence" value="ECO:0007669"/>
    <property type="project" value="UniProtKB-KW"/>
</dbReference>
<sequence>MSAGEVKKEEPQFIFHTYALCKFTDMPDEMKQEAMETCSTAAEKYAEDYEQAARMIKESLDKRFGAPFQVVIGESYACAVTHQENTLLYMFTGGNIAILVWRTVSQMIFCKAVHYF</sequence>
<comment type="subcellular location">
    <subcellularLocation>
        <location evidence="1">Cytoplasm</location>
        <location evidence="1">Cytoskeleton</location>
        <location evidence="1">Cilium axoneme</location>
    </subcellularLocation>
</comment>
<evidence type="ECO:0000313" key="14">
    <source>
        <dbReference type="Proteomes" id="UP001607302"/>
    </source>
</evidence>
<evidence type="ECO:0000256" key="12">
    <source>
        <dbReference type="RuleBase" id="RU365010"/>
    </source>
</evidence>
<evidence type="ECO:0000256" key="2">
    <source>
        <dbReference type="ARBA" id="ARBA00010156"/>
    </source>
</evidence>
<keyword evidence="4 12" id="KW-0963">Cytoplasm</keyword>
<evidence type="ECO:0000313" key="13">
    <source>
        <dbReference type="EMBL" id="KAL2722582.1"/>
    </source>
</evidence>
<evidence type="ECO:0000256" key="10">
    <source>
        <dbReference type="ARBA" id="ARBA00023273"/>
    </source>
</evidence>
<evidence type="ECO:0000256" key="11">
    <source>
        <dbReference type="ARBA" id="ARBA00057688"/>
    </source>
</evidence>
<evidence type="ECO:0000256" key="3">
    <source>
        <dbReference type="ARBA" id="ARBA00011655"/>
    </source>
</evidence>
<dbReference type="PANTHER" id="PTHR11886">
    <property type="entry name" value="DYNEIN LIGHT CHAIN"/>
    <property type="match status" value="1"/>
</dbReference>
<dbReference type="GO" id="GO:0005930">
    <property type="term" value="C:axoneme"/>
    <property type="evidence" value="ECO:0007669"/>
    <property type="project" value="UniProtKB-SubCell"/>
</dbReference>
<dbReference type="Gene3D" id="3.30.740.10">
    <property type="entry name" value="Protein Inhibitor Of Neuronal Nitric Oxide Synthase"/>
    <property type="match status" value="1"/>
</dbReference>
<dbReference type="AlphaFoldDB" id="A0ABD2APP9"/>
<keyword evidence="10" id="KW-0966">Cell projection</keyword>
<keyword evidence="8 12" id="KW-0505">Motor protein</keyword>
<evidence type="ECO:0000256" key="7">
    <source>
        <dbReference type="ARBA" id="ARBA00023069"/>
    </source>
</evidence>
<keyword evidence="7" id="KW-0969">Cilium</keyword>
<evidence type="ECO:0000256" key="6">
    <source>
        <dbReference type="ARBA" id="ARBA00023017"/>
    </source>
</evidence>
<organism evidence="13 14">
    <name type="scientific">Vespula squamosa</name>
    <name type="common">Southern yellow jacket</name>
    <name type="synonym">Wasp</name>
    <dbReference type="NCBI Taxonomy" id="30214"/>
    <lineage>
        <taxon>Eukaryota</taxon>
        <taxon>Metazoa</taxon>
        <taxon>Ecdysozoa</taxon>
        <taxon>Arthropoda</taxon>
        <taxon>Hexapoda</taxon>
        <taxon>Insecta</taxon>
        <taxon>Pterygota</taxon>
        <taxon>Neoptera</taxon>
        <taxon>Endopterygota</taxon>
        <taxon>Hymenoptera</taxon>
        <taxon>Apocrita</taxon>
        <taxon>Aculeata</taxon>
        <taxon>Vespoidea</taxon>
        <taxon>Vespidae</taxon>
        <taxon>Vespinae</taxon>
        <taxon>Vespula</taxon>
    </lineage>
</organism>
<accession>A0ABD2APP9</accession>
<dbReference type="PANTHER" id="PTHR11886:SF2">
    <property type="entry name" value="DYNEIN AXONEMAL LIGHT CHAIN 4"/>
    <property type="match status" value="1"/>
</dbReference>